<evidence type="ECO:0000256" key="1">
    <source>
        <dbReference type="SAM" id="Coils"/>
    </source>
</evidence>
<reference evidence="2" key="1">
    <citation type="journal article" date="2013" name="Nat. Commun.">
        <title>Whole-genome sequencing of Oryza brachyantha reveals mechanisms underlying Oryza genome evolution.</title>
        <authorList>
            <person name="Chen J."/>
            <person name="Huang Q."/>
            <person name="Gao D."/>
            <person name="Wang J."/>
            <person name="Lang Y."/>
            <person name="Liu T."/>
            <person name="Li B."/>
            <person name="Bai Z."/>
            <person name="Luis Goicoechea J."/>
            <person name="Liang C."/>
            <person name="Chen C."/>
            <person name="Zhang W."/>
            <person name="Sun S."/>
            <person name="Liao Y."/>
            <person name="Zhang X."/>
            <person name="Yang L."/>
            <person name="Song C."/>
            <person name="Wang M."/>
            <person name="Shi J."/>
            <person name="Liu G."/>
            <person name="Liu J."/>
            <person name="Zhou H."/>
            <person name="Zhou W."/>
            <person name="Yu Q."/>
            <person name="An N."/>
            <person name="Chen Y."/>
            <person name="Cai Q."/>
            <person name="Wang B."/>
            <person name="Liu B."/>
            <person name="Min J."/>
            <person name="Huang Y."/>
            <person name="Wu H."/>
            <person name="Li Z."/>
            <person name="Zhang Y."/>
            <person name="Yin Y."/>
            <person name="Song W."/>
            <person name="Jiang J."/>
            <person name="Jackson S.A."/>
            <person name="Wing R.A."/>
            <person name="Wang J."/>
            <person name="Chen M."/>
        </authorList>
    </citation>
    <scope>NUCLEOTIDE SEQUENCE [LARGE SCALE GENOMIC DNA]</scope>
    <source>
        <strain evidence="2">cv. IRGC 101232</strain>
    </source>
</reference>
<dbReference type="AlphaFoldDB" id="J3M607"/>
<dbReference type="EnsemblPlants" id="OB05G20310.1">
    <property type="protein sequence ID" value="OB05G20310.1"/>
    <property type="gene ID" value="OB05G20310"/>
</dbReference>
<accession>J3M607</accession>
<dbReference type="Proteomes" id="UP000006038">
    <property type="component" value="Chromosome 5"/>
</dbReference>
<keyword evidence="3" id="KW-1185">Reference proteome</keyword>
<proteinExistence type="predicted"/>
<evidence type="ECO:0000313" key="2">
    <source>
        <dbReference type="EnsemblPlants" id="OB05G20310.1"/>
    </source>
</evidence>
<name>J3M607_ORYBR</name>
<dbReference type="HOGENOM" id="CLU_2546268_0_0_1"/>
<protein>
    <submittedName>
        <fullName evidence="2">Uncharacterized protein</fullName>
    </submittedName>
</protein>
<dbReference type="STRING" id="4533.J3M607"/>
<organism evidence="2">
    <name type="scientific">Oryza brachyantha</name>
    <name type="common">malo sina</name>
    <dbReference type="NCBI Taxonomy" id="4533"/>
    <lineage>
        <taxon>Eukaryota</taxon>
        <taxon>Viridiplantae</taxon>
        <taxon>Streptophyta</taxon>
        <taxon>Embryophyta</taxon>
        <taxon>Tracheophyta</taxon>
        <taxon>Spermatophyta</taxon>
        <taxon>Magnoliopsida</taxon>
        <taxon>Liliopsida</taxon>
        <taxon>Poales</taxon>
        <taxon>Poaceae</taxon>
        <taxon>BOP clade</taxon>
        <taxon>Oryzoideae</taxon>
        <taxon>Oryzeae</taxon>
        <taxon>Oryzinae</taxon>
        <taxon>Oryza</taxon>
    </lineage>
</organism>
<reference evidence="2" key="2">
    <citation type="submission" date="2013-04" db="UniProtKB">
        <authorList>
            <consortium name="EnsemblPlants"/>
        </authorList>
    </citation>
    <scope>IDENTIFICATION</scope>
</reference>
<keyword evidence="1" id="KW-0175">Coiled coil</keyword>
<dbReference type="Gramene" id="OB05G20310.1">
    <property type="protein sequence ID" value="OB05G20310.1"/>
    <property type="gene ID" value="OB05G20310"/>
</dbReference>
<sequence length="83" mass="9873">MRELIARAQEKQQLRRRALERKRAREQLEEMERTARPVYEHIDPSVMKQLGITPKVEYMVSSEKSQDSERCLLQKLGLFLKST</sequence>
<evidence type="ECO:0000313" key="3">
    <source>
        <dbReference type="Proteomes" id="UP000006038"/>
    </source>
</evidence>
<dbReference type="OMA" id="KVEYMVS"/>
<feature type="coiled-coil region" evidence="1">
    <location>
        <begin position="1"/>
        <end position="34"/>
    </location>
</feature>